<dbReference type="GO" id="GO:0003677">
    <property type="term" value="F:DNA binding"/>
    <property type="evidence" value="ECO:0007669"/>
    <property type="project" value="InterPro"/>
</dbReference>
<name>A0A5N8W948_9ACTN</name>
<dbReference type="InterPro" id="IPR010982">
    <property type="entry name" value="Lambda_DNA-bd_dom_sf"/>
</dbReference>
<keyword evidence="2" id="KW-1185">Reference proteome</keyword>
<dbReference type="Proteomes" id="UP000326979">
    <property type="component" value="Unassembled WGS sequence"/>
</dbReference>
<dbReference type="Pfam" id="PF13560">
    <property type="entry name" value="HTH_31"/>
    <property type="match status" value="1"/>
</dbReference>
<proteinExistence type="predicted"/>
<dbReference type="SUPFAM" id="SSF47413">
    <property type="entry name" value="lambda repressor-like DNA-binding domains"/>
    <property type="match status" value="1"/>
</dbReference>
<sequence length="99" mass="10559">MTEKPLDPEADPVQRLAWQLRRLRERAGSPSYHALAQRAHYSASTLAEAAKGDRLASPAVTLAYVEACGGDRVGHLVAVGDGLHALTEGGMHASRRSIS</sequence>
<protein>
    <submittedName>
        <fullName evidence="1">Helix-turn-helix domain-containing protein</fullName>
    </submittedName>
</protein>
<organism evidence="1 2">
    <name type="scientific">Streptomyces phyllanthi</name>
    <dbReference type="NCBI Taxonomy" id="1803180"/>
    <lineage>
        <taxon>Bacteria</taxon>
        <taxon>Bacillati</taxon>
        <taxon>Actinomycetota</taxon>
        <taxon>Actinomycetes</taxon>
        <taxon>Kitasatosporales</taxon>
        <taxon>Streptomycetaceae</taxon>
        <taxon>Streptomyces</taxon>
    </lineage>
</organism>
<gene>
    <name evidence="1" type="ORF">FNH04_28150</name>
</gene>
<evidence type="ECO:0000313" key="2">
    <source>
        <dbReference type="Proteomes" id="UP000326979"/>
    </source>
</evidence>
<accession>A0A5N8W948</accession>
<reference evidence="1 2" key="1">
    <citation type="submission" date="2019-07" db="EMBL/GenBank/DDBJ databases">
        <title>New species of Amycolatopsis and Streptomyces.</title>
        <authorList>
            <person name="Duangmal K."/>
            <person name="Teo W.F.A."/>
            <person name="Lipun K."/>
        </authorList>
    </citation>
    <scope>NUCLEOTIDE SEQUENCE [LARGE SCALE GENOMIC DNA]</scope>
    <source>
        <strain evidence="1 2">TISTR 2346</strain>
    </source>
</reference>
<dbReference type="EMBL" id="VJZE01000243">
    <property type="protein sequence ID" value="MPY43632.1"/>
    <property type="molecule type" value="Genomic_DNA"/>
</dbReference>
<comment type="caution">
    <text evidence="1">The sequence shown here is derived from an EMBL/GenBank/DDBJ whole genome shotgun (WGS) entry which is preliminary data.</text>
</comment>
<dbReference type="RefSeq" id="WP_322724058.1">
    <property type="nucleotide sequence ID" value="NZ_VJZE01000243.1"/>
</dbReference>
<dbReference type="AlphaFoldDB" id="A0A5N8W948"/>
<evidence type="ECO:0000313" key="1">
    <source>
        <dbReference type="EMBL" id="MPY43632.1"/>
    </source>
</evidence>